<name>A0A2P6VIT9_9CHLO</name>
<protein>
    <submittedName>
        <fullName evidence="2">Apyrase 2-like isoform C</fullName>
    </submittedName>
</protein>
<accession>A0A2P6VIT9</accession>
<proteinExistence type="predicted"/>
<gene>
    <name evidence="2" type="ORF">C2E20_2822</name>
</gene>
<feature type="region of interest" description="Disordered" evidence="1">
    <location>
        <begin position="220"/>
        <end position="268"/>
    </location>
</feature>
<sequence length="268" mass="27831">MRCALNDGFSADSTGQALASLPPQSQLAQVQDSRFRNGDCQRANASSFASANCLCDATQPFLYCNALAMEEAAAQAQTGDIGIDSSCKDPSTAQCTFWPQVSFDTCCGDKEAAGITDSICPQPSPSPQPTPVCGDGPDSQLYDCCKQAQASGTQDDSCPGKMSQPCTNWPAASQDACCDDKWQSGTTDNTCAWPDNCGSVPNPDVHFDQCCAWKKSQRVEDSSCPQPEPSPEPQPSPQPQPGQSPDNGGGGGGGGQLGQSPDLGGGEQ</sequence>
<dbReference type="OrthoDB" id="6372431at2759"/>
<keyword evidence="3" id="KW-1185">Reference proteome</keyword>
<evidence type="ECO:0000313" key="3">
    <source>
        <dbReference type="Proteomes" id="UP000239649"/>
    </source>
</evidence>
<feature type="compositionally biased region" description="Pro residues" evidence="1">
    <location>
        <begin position="226"/>
        <end position="242"/>
    </location>
</feature>
<evidence type="ECO:0000313" key="2">
    <source>
        <dbReference type="EMBL" id="PSC74015.1"/>
    </source>
</evidence>
<evidence type="ECO:0000256" key="1">
    <source>
        <dbReference type="SAM" id="MobiDB-lite"/>
    </source>
</evidence>
<comment type="caution">
    <text evidence="2">The sequence shown here is derived from an EMBL/GenBank/DDBJ whole genome shotgun (WGS) entry which is preliminary data.</text>
</comment>
<dbReference type="EMBL" id="LHPF02000005">
    <property type="protein sequence ID" value="PSC74015.1"/>
    <property type="molecule type" value="Genomic_DNA"/>
</dbReference>
<feature type="compositionally biased region" description="Gly residues" evidence="1">
    <location>
        <begin position="247"/>
        <end position="268"/>
    </location>
</feature>
<reference evidence="2 3" key="1">
    <citation type="journal article" date="2018" name="Plant J.">
        <title>Genome sequences of Chlorella sorokiniana UTEX 1602 and Micractinium conductrix SAG 241.80: implications to maltose excretion by a green alga.</title>
        <authorList>
            <person name="Arriola M.B."/>
            <person name="Velmurugan N."/>
            <person name="Zhang Y."/>
            <person name="Plunkett M.H."/>
            <person name="Hondzo H."/>
            <person name="Barney B.M."/>
        </authorList>
    </citation>
    <scope>NUCLEOTIDE SEQUENCE [LARGE SCALE GENOMIC DNA]</scope>
    <source>
        <strain evidence="2 3">SAG 241.80</strain>
    </source>
</reference>
<dbReference type="Proteomes" id="UP000239649">
    <property type="component" value="Unassembled WGS sequence"/>
</dbReference>
<organism evidence="2 3">
    <name type="scientific">Micractinium conductrix</name>
    <dbReference type="NCBI Taxonomy" id="554055"/>
    <lineage>
        <taxon>Eukaryota</taxon>
        <taxon>Viridiplantae</taxon>
        <taxon>Chlorophyta</taxon>
        <taxon>core chlorophytes</taxon>
        <taxon>Trebouxiophyceae</taxon>
        <taxon>Chlorellales</taxon>
        <taxon>Chlorellaceae</taxon>
        <taxon>Chlorella clade</taxon>
        <taxon>Micractinium</taxon>
    </lineage>
</organism>
<dbReference type="AlphaFoldDB" id="A0A2P6VIT9"/>